<keyword evidence="2" id="KW-1185">Reference proteome</keyword>
<reference evidence="1" key="1">
    <citation type="journal article" date="2019" name="Environ. Microbiol.">
        <title>Fungal ecological strategies reflected in gene transcription - a case study of two litter decomposers.</title>
        <authorList>
            <person name="Barbi F."/>
            <person name="Kohler A."/>
            <person name="Barry K."/>
            <person name="Baskaran P."/>
            <person name="Daum C."/>
            <person name="Fauchery L."/>
            <person name="Ihrmark K."/>
            <person name="Kuo A."/>
            <person name="LaButti K."/>
            <person name="Lipzen A."/>
            <person name="Morin E."/>
            <person name="Grigoriev I.V."/>
            <person name="Henrissat B."/>
            <person name="Lindahl B."/>
            <person name="Martin F."/>
        </authorList>
    </citation>
    <scope>NUCLEOTIDE SEQUENCE</scope>
    <source>
        <strain evidence="1">JB14</strain>
    </source>
</reference>
<dbReference type="Proteomes" id="UP000799118">
    <property type="component" value="Unassembled WGS sequence"/>
</dbReference>
<dbReference type="EMBL" id="ML769400">
    <property type="protein sequence ID" value="KAE9406730.1"/>
    <property type="molecule type" value="Genomic_DNA"/>
</dbReference>
<evidence type="ECO:0000313" key="2">
    <source>
        <dbReference type="Proteomes" id="UP000799118"/>
    </source>
</evidence>
<protein>
    <submittedName>
        <fullName evidence="1">Uncharacterized protein</fullName>
    </submittedName>
</protein>
<organism evidence="1 2">
    <name type="scientific">Gymnopus androsaceus JB14</name>
    <dbReference type="NCBI Taxonomy" id="1447944"/>
    <lineage>
        <taxon>Eukaryota</taxon>
        <taxon>Fungi</taxon>
        <taxon>Dikarya</taxon>
        <taxon>Basidiomycota</taxon>
        <taxon>Agaricomycotina</taxon>
        <taxon>Agaricomycetes</taxon>
        <taxon>Agaricomycetidae</taxon>
        <taxon>Agaricales</taxon>
        <taxon>Marasmiineae</taxon>
        <taxon>Omphalotaceae</taxon>
        <taxon>Gymnopus</taxon>
    </lineage>
</organism>
<evidence type="ECO:0000313" key="1">
    <source>
        <dbReference type="EMBL" id="KAE9406730.1"/>
    </source>
</evidence>
<proteinExistence type="predicted"/>
<accession>A0A6A4I9Q6</accession>
<dbReference type="AlphaFoldDB" id="A0A6A4I9Q6"/>
<gene>
    <name evidence="1" type="ORF">BT96DRAFT_1049709</name>
</gene>
<name>A0A6A4I9Q6_9AGAR</name>
<sequence length="130" mass="14693">MTIELQIALELSQEKIMLLLKLEARPKAVPFKRLTEQDAVNNDSIGVLYKKSNTLQRQQQCTTGKKKLLSNTSLADLEQILAFNLCILVYYERRISSFQSSSYLVHITLRKPLRQVKSCLGGNLGPIVEG</sequence>